<dbReference type="Proteomes" id="UP001595904">
    <property type="component" value="Unassembled WGS sequence"/>
</dbReference>
<evidence type="ECO:0000256" key="3">
    <source>
        <dbReference type="ARBA" id="ARBA00022452"/>
    </source>
</evidence>
<reference evidence="10" key="1">
    <citation type="journal article" date="2019" name="Int. J. Syst. Evol. Microbiol.">
        <title>The Global Catalogue of Microorganisms (GCM) 10K type strain sequencing project: providing services to taxonomists for standard genome sequencing and annotation.</title>
        <authorList>
            <consortium name="The Broad Institute Genomics Platform"/>
            <consortium name="The Broad Institute Genome Sequencing Center for Infectious Disease"/>
            <person name="Wu L."/>
            <person name="Ma J."/>
        </authorList>
    </citation>
    <scope>NUCLEOTIDE SEQUENCE [LARGE SCALE GENOMIC DNA]</scope>
    <source>
        <strain evidence="10">CGMCC 1.10759</strain>
    </source>
</reference>
<evidence type="ECO:0000256" key="1">
    <source>
        <dbReference type="ARBA" id="ARBA00004571"/>
    </source>
</evidence>
<evidence type="ECO:0000313" key="10">
    <source>
        <dbReference type="Proteomes" id="UP001595904"/>
    </source>
</evidence>
<evidence type="ECO:0000256" key="7">
    <source>
        <dbReference type="PROSITE-ProRule" id="PRU01360"/>
    </source>
</evidence>
<dbReference type="PANTHER" id="PTHR32552">
    <property type="entry name" value="FERRICHROME IRON RECEPTOR-RELATED"/>
    <property type="match status" value="1"/>
</dbReference>
<comment type="subcellular location">
    <subcellularLocation>
        <location evidence="1 7">Cell outer membrane</location>
        <topology evidence="1 7">Multi-pass membrane protein</topology>
    </subcellularLocation>
</comment>
<gene>
    <name evidence="9" type="ORF">ACFPN2_02930</name>
</gene>
<evidence type="ECO:0000313" key="9">
    <source>
        <dbReference type="EMBL" id="MFC4308026.1"/>
    </source>
</evidence>
<feature type="short sequence motif" description="TonB C-terminal box" evidence="8">
    <location>
        <begin position="56"/>
        <end position="73"/>
    </location>
</feature>
<comment type="similarity">
    <text evidence="7">Belongs to the TonB-dependent receptor family.</text>
</comment>
<keyword evidence="10" id="KW-1185">Reference proteome</keyword>
<proteinExistence type="inferred from homology"/>
<keyword evidence="5 7" id="KW-0472">Membrane</keyword>
<dbReference type="RefSeq" id="WP_380594804.1">
    <property type="nucleotide sequence ID" value="NZ_JBHSDU010000001.1"/>
</dbReference>
<dbReference type="InterPro" id="IPR039426">
    <property type="entry name" value="TonB-dep_rcpt-like"/>
</dbReference>
<keyword evidence="4 7" id="KW-0812">Transmembrane</keyword>
<protein>
    <recommendedName>
        <fullName evidence="11">TonB-dependent receptor-like beta-barrel domain-containing protein</fullName>
    </recommendedName>
</protein>
<evidence type="ECO:0000256" key="8">
    <source>
        <dbReference type="PROSITE-ProRule" id="PRU10144"/>
    </source>
</evidence>
<accession>A0ABV8SK78</accession>
<dbReference type="EMBL" id="JBHSDU010000001">
    <property type="protein sequence ID" value="MFC4308026.1"/>
    <property type="molecule type" value="Genomic_DNA"/>
</dbReference>
<evidence type="ECO:0000256" key="6">
    <source>
        <dbReference type="ARBA" id="ARBA00023237"/>
    </source>
</evidence>
<comment type="caution">
    <text evidence="9">The sequence shown here is derived from an EMBL/GenBank/DDBJ whole genome shotgun (WGS) entry which is preliminary data.</text>
</comment>
<evidence type="ECO:0008006" key="11">
    <source>
        <dbReference type="Google" id="ProtNLM"/>
    </source>
</evidence>
<keyword evidence="6 7" id="KW-0998">Cell outer membrane</keyword>
<dbReference type="Gene3D" id="2.40.170.20">
    <property type="entry name" value="TonB-dependent receptor, beta-barrel domain"/>
    <property type="match status" value="1"/>
</dbReference>
<sequence length="73" mass="8524">MAIIRIEPLTGSNIEVGLKWSGRVAYQIDRHWNAALNLNNLTDRTYYQTVNDVQFGNWYGEPRNYMLTVRASF</sequence>
<dbReference type="PROSITE" id="PS52016">
    <property type="entry name" value="TONB_DEPENDENT_REC_3"/>
    <property type="match status" value="1"/>
</dbReference>
<evidence type="ECO:0000256" key="5">
    <source>
        <dbReference type="ARBA" id="ARBA00023136"/>
    </source>
</evidence>
<dbReference type="PANTHER" id="PTHR32552:SF74">
    <property type="entry name" value="HYDROXAMATE SIDEROPHORE RECEPTOR FHUE"/>
    <property type="match status" value="1"/>
</dbReference>
<evidence type="ECO:0000256" key="4">
    <source>
        <dbReference type="ARBA" id="ARBA00022692"/>
    </source>
</evidence>
<evidence type="ECO:0000256" key="2">
    <source>
        <dbReference type="ARBA" id="ARBA00022448"/>
    </source>
</evidence>
<dbReference type="SUPFAM" id="SSF56935">
    <property type="entry name" value="Porins"/>
    <property type="match status" value="1"/>
</dbReference>
<dbReference type="InterPro" id="IPR036942">
    <property type="entry name" value="Beta-barrel_TonB_sf"/>
</dbReference>
<keyword evidence="2 7" id="KW-0813">Transport</keyword>
<dbReference type="PROSITE" id="PS01156">
    <property type="entry name" value="TONB_DEPENDENT_REC_2"/>
    <property type="match status" value="1"/>
</dbReference>
<organism evidence="9 10">
    <name type="scientific">Steroidobacter flavus</name>
    <dbReference type="NCBI Taxonomy" id="1842136"/>
    <lineage>
        <taxon>Bacteria</taxon>
        <taxon>Pseudomonadati</taxon>
        <taxon>Pseudomonadota</taxon>
        <taxon>Gammaproteobacteria</taxon>
        <taxon>Steroidobacterales</taxon>
        <taxon>Steroidobacteraceae</taxon>
        <taxon>Steroidobacter</taxon>
    </lineage>
</organism>
<dbReference type="InterPro" id="IPR010917">
    <property type="entry name" value="TonB_rcpt_CS"/>
</dbReference>
<name>A0ABV8SK78_9GAMM</name>
<keyword evidence="3 7" id="KW-1134">Transmembrane beta strand</keyword>